<dbReference type="Proteomes" id="UP000219514">
    <property type="component" value="Unassembled WGS sequence"/>
</dbReference>
<evidence type="ECO:0000256" key="1">
    <source>
        <dbReference type="ARBA" id="ARBA00004651"/>
    </source>
</evidence>
<evidence type="ECO:0000313" key="8">
    <source>
        <dbReference type="Proteomes" id="UP000219514"/>
    </source>
</evidence>
<feature type="transmembrane region" description="Helical" evidence="6">
    <location>
        <begin position="142"/>
        <end position="160"/>
    </location>
</feature>
<proteinExistence type="predicted"/>
<dbReference type="PANTHER" id="PTHR39087">
    <property type="entry name" value="UPF0104 MEMBRANE PROTEIN MJ1595"/>
    <property type="match status" value="1"/>
</dbReference>
<protein>
    <submittedName>
        <fullName evidence="7">Uncharacterized protein</fullName>
    </submittedName>
</protein>
<evidence type="ECO:0000256" key="4">
    <source>
        <dbReference type="ARBA" id="ARBA00022989"/>
    </source>
</evidence>
<dbReference type="Pfam" id="PF03706">
    <property type="entry name" value="LPG_synthase_TM"/>
    <property type="match status" value="1"/>
</dbReference>
<dbReference type="AlphaFoldDB" id="A0A285EJM0"/>
<evidence type="ECO:0000256" key="2">
    <source>
        <dbReference type="ARBA" id="ARBA00022475"/>
    </source>
</evidence>
<organism evidence="7 8">
    <name type="scientific">Geodermatophilus sabuli</name>
    <dbReference type="NCBI Taxonomy" id="1564158"/>
    <lineage>
        <taxon>Bacteria</taxon>
        <taxon>Bacillati</taxon>
        <taxon>Actinomycetota</taxon>
        <taxon>Actinomycetes</taxon>
        <taxon>Geodermatophilales</taxon>
        <taxon>Geodermatophilaceae</taxon>
        <taxon>Geodermatophilus</taxon>
    </lineage>
</organism>
<reference evidence="7 8" key="1">
    <citation type="submission" date="2017-09" db="EMBL/GenBank/DDBJ databases">
        <authorList>
            <person name="Ehlers B."/>
            <person name="Leendertz F.H."/>
        </authorList>
    </citation>
    <scope>NUCLEOTIDE SEQUENCE [LARGE SCALE GENOMIC DNA]</scope>
    <source>
        <strain evidence="7 8">DSM 46844</strain>
    </source>
</reference>
<keyword evidence="4 6" id="KW-1133">Transmembrane helix</keyword>
<feature type="transmembrane region" description="Helical" evidence="6">
    <location>
        <begin position="326"/>
        <end position="343"/>
    </location>
</feature>
<evidence type="ECO:0000313" key="7">
    <source>
        <dbReference type="EMBL" id="SNX99053.1"/>
    </source>
</evidence>
<feature type="transmembrane region" description="Helical" evidence="6">
    <location>
        <begin position="271"/>
        <end position="289"/>
    </location>
</feature>
<keyword evidence="2" id="KW-1003">Cell membrane</keyword>
<feature type="transmembrane region" description="Helical" evidence="6">
    <location>
        <begin position="61"/>
        <end position="83"/>
    </location>
</feature>
<dbReference type="PANTHER" id="PTHR39087:SF2">
    <property type="entry name" value="UPF0104 MEMBRANE PROTEIN MJ1595"/>
    <property type="match status" value="1"/>
</dbReference>
<evidence type="ECO:0000256" key="6">
    <source>
        <dbReference type="SAM" id="Phobius"/>
    </source>
</evidence>
<feature type="transmembrane region" description="Helical" evidence="6">
    <location>
        <begin position="166"/>
        <end position="188"/>
    </location>
</feature>
<dbReference type="RefSeq" id="WP_172442621.1">
    <property type="nucleotide sequence ID" value="NZ_JACHXB010000002.1"/>
</dbReference>
<feature type="transmembrane region" description="Helical" evidence="6">
    <location>
        <begin position="242"/>
        <end position="265"/>
    </location>
</feature>
<keyword evidence="8" id="KW-1185">Reference proteome</keyword>
<evidence type="ECO:0000256" key="3">
    <source>
        <dbReference type="ARBA" id="ARBA00022692"/>
    </source>
</evidence>
<evidence type="ECO:0000256" key="5">
    <source>
        <dbReference type="ARBA" id="ARBA00023136"/>
    </source>
</evidence>
<dbReference type="GO" id="GO:0005886">
    <property type="term" value="C:plasma membrane"/>
    <property type="evidence" value="ECO:0007669"/>
    <property type="project" value="UniProtKB-SubCell"/>
</dbReference>
<dbReference type="EMBL" id="OBDO01000014">
    <property type="protein sequence ID" value="SNX99053.1"/>
    <property type="molecule type" value="Genomic_DNA"/>
</dbReference>
<sequence length="360" mass="37582">MSGTPRDRRRRSALRRALTGRAARTTLTVVVIVAIFAGALPQISDYAAAWDLVRRVDGAEIALVAAVALVNLFSYAPLWMAALPGLGLGRAVMSDQASTAVSNTVPVGFAFGVGTNVAMYHSFGFPAADITRAVALTGVWNNLVKLAMPALALAGLGLVGDVDVRLGLTALLGSALLLAGAAALVVLVTHDRAAATLAAAAERLAGRVARLVRRRPPSGWVGRTERFRADSRDLVRARWPQLTAAAVASHATLFLLLLTCLRTVGGTAADVPWLVVLAVFSVTRLVTIVPITPGALGVAELSYVAGLTAAGVTAPAAAGAVLLFRFLTWFLPVPVGAVTWLLWRRGVGRVPDSAPQEARR</sequence>
<comment type="subcellular location">
    <subcellularLocation>
        <location evidence="1">Cell membrane</location>
        <topology evidence="1">Multi-pass membrane protein</topology>
    </subcellularLocation>
</comment>
<keyword evidence="5 6" id="KW-0472">Membrane</keyword>
<accession>A0A285EJM0</accession>
<gene>
    <name evidence="7" type="ORF">SAMN06893097_11413</name>
</gene>
<dbReference type="InterPro" id="IPR022791">
    <property type="entry name" value="L-PG_synthase/AglD"/>
</dbReference>
<keyword evidence="3 6" id="KW-0812">Transmembrane</keyword>
<feature type="transmembrane region" description="Helical" evidence="6">
    <location>
        <begin position="21"/>
        <end position="41"/>
    </location>
</feature>
<name>A0A285EJM0_9ACTN</name>